<dbReference type="PROSITE" id="PS50235">
    <property type="entry name" value="USP_3"/>
    <property type="match status" value="1"/>
</dbReference>
<evidence type="ECO:0000313" key="3">
    <source>
        <dbReference type="EMBL" id="CAJ0964515.1"/>
    </source>
</evidence>
<comment type="caution">
    <text evidence="3">The sequence shown here is derived from an EMBL/GenBank/DDBJ whole genome shotgun (WGS) entry which is preliminary data.</text>
</comment>
<reference evidence="3" key="1">
    <citation type="submission" date="2023-07" db="EMBL/GenBank/DDBJ databases">
        <authorList>
            <person name="Stuckert A."/>
        </authorList>
    </citation>
    <scope>NUCLEOTIDE SEQUENCE</scope>
</reference>
<dbReference type="SUPFAM" id="SSF54001">
    <property type="entry name" value="Cysteine proteinases"/>
    <property type="match status" value="1"/>
</dbReference>
<evidence type="ECO:0000256" key="1">
    <source>
        <dbReference type="ARBA" id="ARBA00022490"/>
    </source>
</evidence>
<dbReference type="InterPro" id="IPR038717">
    <property type="entry name" value="Tc1-like_DDE_dom"/>
</dbReference>
<proteinExistence type="predicted"/>
<evidence type="ECO:0000313" key="4">
    <source>
        <dbReference type="Proteomes" id="UP001176940"/>
    </source>
</evidence>
<dbReference type="EMBL" id="CAUEEQ010061171">
    <property type="protein sequence ID" value="CAJ0964515.1"/>
    <property type="molecule type" value="Genomic_DNA"/>
</dbReference>
<sequence>MNANMYCDKLKQSIIPLPLETGPQSSIPTMITTPNTTPRRPTSLLKKLRVKVLDWPSMSPDLNPIEHLWGILKRNLVSTFTSSMISWMTPRQCSICQSLAVVECLDCYEDLGITPGHIKQYCAICNKQVHLHKQRAGHQPRDLCVPENLNHQAVLQRQNLQLYAVLCIETSHYVAFIRIHSHRRPLWAFFDSMADREGGQNGFTTSLV</sequence>
<dbReference type="InterPro" id="IPR038765">
    <property type="entry name" value="Papain-like_cys_pep_sf"/>
</dbReference>
<gene>
    <name evidence="3" type="ORF">RIMI_LOCUS19297857</name>
</gene>
<dbReference type="Proteomes" id="UP001176940">
    <property type="component" value="Unassembled WGS sequence"/>
</dbReference>
<dbReference type="Gene3D" id="3.90.70.10">
    <property type="entry name" value="Cysteine proteinases"/>
    <property type="match status" value="1"/>
</dbReference>
<evidence type="ECO:0000259" key="2">
    <source>
        <dbReference type="PROSITE" id="PS50235"/>
    </source>
</evidence>
<organism evidence="3 4">
    <name type="scientific">Ranitomeya imitator</name>
    <name type="common">mimic poison frog</name>
    <dbReference type="NCBI Taxonomy" id="111125"/>
    <lineage>
        <taxon>Eukaryota</taxon>
        <taxon>Metazoa</taxon>
        <taxon>Chordata</taxon>
        <taxon>Craniata</taxon>
        <taxon>Vertebrata</taxon>
        <taxon>Euteleostomi</taxon>
        <taxon>Amphibia</taxon>
        <taxon>Batrachia</taxon>
        <taxon>Anura</taxon>
        <taxon>Neobatrachia</taxon>
        <taxon>Hyloidea</taxon>
        <taxon>Dendrobatidae</taxon>
        <taxon>Dendrobatinae</taxon>
        <taxon>Ranitomeya</taxon>
    </lineage>
</organism>
<keyword evidence="4" id="KW-1185">Reference proteome</keyword>
<dbReference type="Pfam" id="PF13358">
    <property type="entry name" value="DDE_3"/>
    <property type="match status" value="1"/>
</dbReference>
<dbReference type="PANTHER" id="PTHR11830">
    <property type="entry name" value="40S RIBOSOMAL PROTEIN S3A"/>
    <property type="match status" value="1"/>
</dbReference>
<accession>A0ABN9MG30</accession>
<dbReference type="CDD" id="cd19816">
    <property type="entry name" value="Bbox1_CYLD"/>
    <property type="match status" value="1"/>
</dbReference>
<keyword evidence="1" id="KW-0963">Cytoplasm</keyword>
<name>A0ABN9MG30_9NEOB</name>
<feature type="domain" description="USP" evidence="2">
    <location>
        <begin position="1"/>
        <end position="208"/>
    </location>
</feature>
<protein>
    <recommendedName>
        <fullName evidence="2">USP domain-containing protein</fullName>
    </recommendedName>
</protein>
<dbReference type="InterPro" id="IPR028889">
    <property type="entry name" value="USP"/>
</dbReference>